<keyword evidence="2" id="KW-0378">Hydrolase</keyword>
<dbReference type="Pfam" id="PF03061">
    <property type="entry name" value="4HBT"/>
    <property type="match status" value="1"/>
</dbReference>
<sequence length="145" mass="16164">MEDLIRIYNQVNNFGRDNHYELNIIEEGLIHYEMTIEERHLATPTAAHGGVIAAFMDAVIGVAALSAIHKEGKLASTIEFKISYYQPAYLGDKLKGIGKVDKKGNRIIFTTGEIYNQHNEIVAKAIGTLNAYPFEKGDIAKKLNK</sequence>
<name>A0A5C6RZ10_9FLAO</name>
<evidence type="ECO:0000256" key="2">
    <source>
        <dbReference type="ARBA" id="ARBA00022801"/>
    </source>
</evidence>
<evidence type="ECO:0000313" key="4">
    <source>
        <dbReference type="EMBL" id="TXB67029.1"/>
    </source>
</evidence>
<dbReference type="Proteomes" id="UP000321721">
    <property type="component" value="Unassembled WGS sequence"/>
</dbReference>
<evidence type="ECO:0000256" key="1">
    <source>
        <dbReference type="ARBA" id="ARBA00008324"/>
    </source>
</evidence>
<comment type="similarity">
    <text evidence="1">Belongs to the thioesterase PaaI family.</text>
</comment>
<dbReference type="RefSeq" id="WP_147098195.1">
    <property type="nucleotide sequence ID" value="NZ_VOOS01000001.1"/>
</dbReference>
<dbReference type="InterPro" id="IPR039298">
    <property type="entry name" value="ACOT13"/>
</dbReference>
<dbReference type="EMBL" id="VOOS01000001">
    <property type="protein sequence ID" value="TXB67029.1"/>
    <property type="molecule type" value="Genomic_DNA"/>
</dbReference>
<dbReference type="SUPFAM" id="SSF54637">
    <property type="entry name" value="Thioesterase/thiol ester dehydrase-isomerase"/>
    <property type="match status" value="1"/>
</dbReference>
<dbReference type="InterPro" id="IPR003736">
    <property type="entry name" value="PAAI_dom"/>
</dbReference>
<dbReference type="InterPro" id="IPR029069">
    <property type="entry name" value="HotDog_dom_sf"/>
</dbReference>
<dbReference type="InterPro" id="IPR006683">
    <property type="entry name" value="Thioestr_dom"/>
</dbReference>
<dbReference type="PANTHER" id="PTHR21660:SF1">
    <property type="entry name" value="ACYL-COENZYME A THIOESTERASE 13"/>
    <property type="match status" value="1"/>
</dbReference>
<comment type="caution">
    <text evidence="4">The sequence shown here is derived from an EMBL/GenBank/DDBJ whole genome shotgun (WGS) entry which is preliminary data.</text>
</comment>
<dbReference type="PANTHER" id="PTHR21660">
    <property type="entry name" value="THIOESTERASE SUPERFAMILY MEMBER-RELATED"/>
    <property type="match status" value="1"/>
</dbReference>
<dbReference type="GO" id="GO:0047617">
    <property type="term" value="F:fatty acyl-CoA hydrolase activity"/>
    <property type="evidence" value="ECO:0007669"/>
    <property type="project" value="InterPro"/>
</dbReference>
<dbReference type="NCBIfam" id="TIGR00369">
    <property type="entry name" value="unchar_dom_1"/>
    <property type="match status" value="1"/>
</dbReference>
<accession>A0A5C6RZ10</accession>
<gene>
    <name evidence="4" type="ORF">FRY74_02260</name>
</gene>
<dbReference type="Gene3D" id="3.10.129.10">
    <property type="entry name" value="Hotdog Thioesterase"/>
    <property type="match status" value="1"/>
</dbReference>
<reference evidence="4 5" key="1">
    <citation type="submission" date="2019-08" db="EMBL/GenBank/DDBJ databases">
        <title>Genome of Vicingus serpentipes NCIMB 15042.</title>
        <authorList>
            <person name="Bowman J.P."/>
        </authorList>
    </citation>
    <scope>NUCLEOTIDE SEQUENCE [LARGE SCALE GENOMIC DNA]</scope>
    <source>
        <strain evidence="4 5">NCIMB 15042</strain>
    </source>
</reference>
<dbReference type="CDD" id="cd03443">
    <property type="entry name" value="PaaI_thioesterase"/>
    <property type="match status" value="1"/>
</dbReference>
<feature type="domain" description="Thioesterase" evidence="3">
    <location>
        <begin position="47"/>
        <end position="121"/>
    </location>
</feature>
<proteinExistence type="inferred from homology"/>
<organism evidence="4 5">
    <name type="scientific">Vicingus serpentipes</name>
    <dbReference type="NCBI Taxonomy" id="1926625"/>
    <lineage>
        <taxon>Bacteria</taxon>
        <taxon>Pseudomonadati</taxon>
        <taxon>Bacteroidota</taxon>
        <taxon>Flavobacteriia</taxon>
        <taxon>Flavobacteriales</taxon>
        <taxon>Vicingaceae</taxon>
        <taxon>Vicingus</taxon>
    </lineage>
</organism>
<dbReference type="AlphaFoldDB" id="A0A5C6RZ10"/>
<keyword evidence="5" id="KW-1185">Reference proteome</keyword>
<dbReference type="OrthoDB" id="9813282at2"/>
<evidence type="ECO:0000313" key="5">
    <source>
        <dbReference type="Proteomes" id="UP000321721"/>
    </source>
</evidence>
<evidence type="ECO:0000259" key="3">
    <source>
        <dbReference type="Pfam" id="PF03061"/>
    </source>
</evidence>
<protein>
    <submittedName>
        <fullName evidence="4">PaaI family thioesterase</fullName>
    </submittedName>
</protein>